<name>A0A2T2P3F5_CORCC</name>
<protein>
    <submittedName>
        <fullName evidence="2">Uncharacterized protein</fullName>
    </submittedName>
</protein>
<sequence>MGLSKKIRYLSHRTWVIEAIAMIASVGCLSGIVAILATMHNCRLSDWGAPFSVTAAVSALITASKSTLLLVVASCISQRKWKYFRKPRPLLDFDTFDGASRGPLGALELLFGKAAHAKTAALGALITTIALAWDPSAQLLIEFETQSVANYDPRATFGYSRIYDSGLRIESDVQRTTGEDKEMLAAIINSLYGKIPETLFSCPTGKCDWDDEYTTLGFHTQSNRVCGEGMSPGALYCNITTPGGVVLKNKDQQGFPRTALNVSSVCLGDRIDMQFEDGRCDPEMLNTSTVATFAVYRHSTVYPFDYDSPAPPWEVIECNISLAALTHTGISVRNNSFHIRDTSVTNLIPDQVPSEYWTYGSTQEYLNFTMHYPASQVIYPSGSLITFKINDAD</sequence>
<dbReference type="AlphaFoldDB" id="A0A2T2P3F5"/>
<keyword evidence="1" id="KW-1133">Transmembrane helix</keyword>
<dbReference type="PANTHER" id="PTHR35394:SF5">
    <property type="entry name" value="DUF3176 DOMAIN-CONTAINING PROTEIN"/>
    <property type="match status" value="1"/>
</dbReference>
<accession>A0A2T2P3F5</accession>
<dbReference type="STRING" id="1448308.A0A2T2P3F5"/>
<organism evidence="2 3">
    <name type="scientific">Corynespora cassiicola Philippines</name>
    <dbReference type="NCBI Taxonomy" id="1448308"/>
    <lineage>
        <taxon>Eukaryota</taxon>
        <taxon>Fungi</taxon>
        <taxon>Dikarya</taxon>
        <taxon>Ascomycota</taxon>
        <taxon>Pezizomycotina</taxon>
        <taxon>Dothideomycetes</taxon>
        <taxon>Pleosporomycetidae</taxon>
        <taxon>Pleosporales</taxon>
        <taxon>Corynesporascaceae</taxon>
        <taxon>Corynespora</taxon>
    </lineage>
</organism>
<dbReference type="Proteomes" id="UP000240883">
    <property type="component" value="Unassembled WGS sequence"/>
</dbReference>
<reference evidence="2 3" key="1">
    <citation type="journal article" date="2018" name="Front. Microbiol.">
        <title>Genome-Wide Analysis of Corynespora cassiicola Leaf Fall Disease Putative Effectors.</title>
        <authorList>
            <person name="Lopez D."/>
            <person name="Ribeiro S."/>
            <person name="Label P."/>
            <person name="Fumanal B."/>
            <person name="Venisse J.S."/>
            <person name="Kohler A."/>
            <person name="de Oliveira R.R."/>
            <person name="Labutti K."/>
            <person name="Lipzen A."/>
            <person name="Lail K."/>
            <person name="Bauer D."/>
            <person name="Ohm R.A."/>
            <person name="Barry K.W."/>
            <person name="Spatafora J."/>
            <person name="Grigoriev I.V."/>
            <person name="Martin F.M."/>
            <person name="Pujade-Renaud V."/>
        </authorList>
    </citation>
    <scope>NUCLEOTIDE SEQUENCE [LARGE SCALE GENOMIC DNA]</scope>
    <source>
        <strain evidence="2 3">Philippines</strain>
    </source>
</reference>
<evidence type="ECO:0000313" key="3">
    <source>
        <dbReference type="Proteomes" id="UP000240883"/>
    </source>
</evidence>
<feature type="transmembrane region" description="Helical" evidence="1">
    <location>
        <begin position="51"/>
        <end position="76"/>
    </location>
</feature>
<dbReference type="Pfam" id="PF11374">
    <property type="entry name" value="DUF3176"/>
    <property type="match status" value="1"/>
</dbReference>
<dbReference type="PANTHER" id="PTHR35394">
    <property type="entry name" value="DUF3176 DOMAIN-CONTAINING PROTEIN"/>
    <property type="match status" value="1"/>
</dbReference>
<evidence type="ECO:0000313" key="2">
    <source>
        <dbReference type="EMBL" id="PSN72217.1"/>
    </source>
</evidence>
<dbReference type="InterPro" id="IPR021514">
    <property type="entry name" value="DUF3176"/>
</dbReference>
<gene>
    <name evidence="2" type="ORF">BS50DRAFT_617516</name>
</gene>
<keyword evidence="1" id="KW-0812">Transmembrane</keyword>
<dbReference type="EMBL" id="KZ678130">
    <property type="protein sequence ID" value="PSN72217.1"/>
    <property type="molecule type" value="Genomic_DNA"/>
</dbReference>
<keyword evidence="3" id="KW-1185">Reference proteome</keyword>
<keyword evidence="1" id="KW-0472">Membrane</keyword>
<proteinExistence type="predicted"/>
<dbReference type="OrthoDB" id="5376804at2759"/>
<evidence type="ECO:0000256" key="1">
    <source>
        <dbReference type="SAM" id="Phobius"/>
    </source>
</evidence>
<feature type="transmembrane region" description="Helical" evidence="1">
    <location>
        <begin position="15"/>
        <end position="39"/>
    </location>
</feature>